<dbReference type="Pfam" id="PF00385">
    <property type="entry name" value="Chromo"/>
    <property type="match status" value="1"/>
</dbReference>
<gene>
    <name evidence="4" type="ORF">O181_095880</name>
</gene>
<dbReference type="PANTHER" id="PTHR22812">
    <property type="entry name" value="CHROMOBOX PROTEIN"/>
    <property type="match status" value="1"/>
</dbReference>
<dbReference type="GO" id="GO:0006338">
    <property type="term" value="P:chromatin remodeling"/>
    <property type="evidence" value="ECO:0007669"/>
    <property type="project" value="UniProtKB-ARBA"/>
</dbReference>
<dbReference type="InterPro" id="IPR000953">
    <property type="entry name" value="Chromo/chromo_shadow_dom"/>
</dbReference>
<dbReference type="InterPro" id="IPR023780">
    <property type="entry name" value="Chromo_domain"/>
</dbReference>
<keyword evidence="5" id="KW-1185">Reference proteome</keyword>
<dbReference type="InterPro" id="IPR016197">
    <property type="entry name" value="Chromo-like_dom_sf"/>
</dbReference>
<evidence type="ECO:0000313" key="5">
    <source>
        <dbReference type="Proteomes" id="UP000765509"/>
    </source>
</evidence>
<comment type="subcellular location">
    <subcellularLocation>
        <location evidence="1">Nucleus</location>
    </subcellularLocation>
</comment>
<reference evidence="4" key="1">
    <citation type="submission" date="2021-03" db="EMBL/GenBank/DDBJ databases">
        <title>Draft genome sequence of rust myrtle Austropuccinia psidii MF-1, a brazilian biotype.</title>
        <authorList>
            <person name="Quecine M.C."/>
            <person name="Pachon D.M.R."/>
            <person name="Bonatelli M.L."/>
            <person name="Correr F.H."/>
            <person name="Franceschini L.M."/>
            <person name="Leite T.F."/>
            <person name="Margarido G.R.A."/>
            <person name="Almeida C.A."/>
            <person name="Ferrarezi J.A."/>
            <person name="Labate C.A."/>
        </authorList>
    </citation>
    <scope>NUCLEOTIDE SEQUENCE</scope>
    <source>
        <strain evidence="4">MF-1</strain>
    </source>
</reference>
<evidence type="ECO:0000256" key="1">
    <source>
        <dbReference type="ARBA" id="ARBA00004123"/>
    </source>
</evidence>
<dbReference type="EMBL" id="AVOT02063475">
    <property type="protein sequence ID" value="MBW0556165.1"/>
    <property type="molecule type" value="Genomic_DNA"/>
</dbReference>
<dbReference type="GO" id="GO:0005634">
    <property type="term" value="C:nucleus"/>
    <property type="evidence" value="ECO:0007669"/>
    <property type="project" value="UniProtKB-SubCell"/>
</dbReference>
<protein>
    <recommendedName>
        <fullName evidence="3">Chromo domain-containing protein</fullName>
    </recommendedName>
</protein>
<evidence type="ECO:0000313" key="4">
    <source>
        <dbReference type="EMBL" id="MBW0556165.1"/>
    </source>
</evidence>
<dbReference type="AlphaFoldDB" id="A0A9Q3J6J9"/>
<dbReference type="Proteomes" id="UP000765509">
    <property type="component" value="Unassembled WGS sequence"/>
</dbReference>
<feature type="domain" description="Chromo" evidence="3">
    <location>
        <begin position="58"/>
        <end position="108"/>
    </location>
</feature>
<dbReference type="CDD" id="cd00024">
    <property type="entry name" value="CD_CSD"/>
    <property type="match status" value="1"/>
</dbReference>
<dbReference type="SUPFAM" id="SSF54160">
    <property type="entry name" value="Chromo domain-like"/>
    <property type="match status" value="1"/>
</dbReference>
<dbReference type="OrthoDB" id="2630497at2759"/>
<comment type="caution">
    <text evidence="4">The sequence shown here is derived from an EMBL/GenBank/DDBJ whole genome shotgun (WGS) entry which is preliminary data.</text>
</comment>
<dbReference type="SMART" id="SM00298">
    <property type="entry name" value="CHROMO"/>
    <property type="match status" value="1"/>
</dbReference>
<dbReference type="InterPro" id="IPR051219">
    <property type="entry name" value="Heterochromatin_chromo-domain"/>
</dbReference>
<name>A0A9Q3J6J9_9BASI</name>
<accession>A0A9Q3J6J9</accession>
<organism evidence="4 5">
    <name type="scientific">Austropuccinia psidii MF-1</name>
    <dbReference type="NCBI Taxonomy" id="1389203"/>
    <lineage>
        <taxon>Eukaryota</taxon>
        <taxon>Fungi</taxon>
        <taxon>Dikarya</taxon>
        <taxon>Basidiomycota</taxon>
        <taxon>Pucciniomycotina</taxon>
        <taxon>Pucciniomycetes</taxon>
        <taxon>Pucciniales</taxon>
        <taxon>Sphaerophragmiaceae</taxon>
        <taxon>Austropuccinia</taxon>
    </lineage>
</organism>
<evidence type="ECO:0000259" key="3">
    <source>
        <dbReference type="PROSITE" id="PS50013"/>
    </source>
</evidence>
<dbReference type="PROSITE" id="PS50013">
    <property type="entry name" value="CHROMO_2"/>
    <property type="match status" value="1"/>
</dbReference>
<dbReference type="Gene3D" id="2.40.50.40">
    <property type="match status" value="1"/>
</dbReference>
<evidence type="ECO:0000256" key="2">
    <source>
        <dbReference type="ARBA" id="ARBA00023242"/>
    </source>
</evidence>
<sequence length="136" mass="15690">MVGSFSNLELSEHSCLPFQWKYIHPVFHISLLEPVKKSTIPNRHEEPPPPAIIKEEEWEVSQIPDSNLERGKLCYFVEWKGFSQDLERSTWELGESLNICPELVKDFHTLYPDNSGVNSSKALSFLVLGGERNYQK</sequence>
<proteinExistence type="predicted"/>
<keyword evidence="2" id="KW-0539">Nucleus</keyword>